<dbReference type="HOGENOM" id="CLU_062257_0_0_1"/>
<proteinExistence type="predicted"/>
<gene>
    <name evidence="2" type="ORF">PEX2_031420</name>
</gene>
<dbReference type="Proteomes" id="UP000030143">
    <property type="component" value="Unassembled WGS sequence"/>
</dbReference>
<dbReference type="RefSeq" id="XP_016592798.1">
    <property type="nucleotide sequence ID" value="XM_016740417.1"/>
</dbReference>
<dbReference type="PROSITE" id="PS50011">
    <property type="entry name" value="PROTEIN_KINASE_DOM"/>
    <property type="match status" value="1"/>
</dbReference>
<name>A0A0A2ILG8_PENEN</name>
<protein>
    <recommendedName>
        <fullName evidence="1">Protein kinase domain-containing protein</fullName>
    </recommendedName>
</protein>
<accession>A0A0A2ILG8</accession>
<evidence type="ECO:0000313" key="3">
    <source>
        <dbReference type="Proteomes" id="UP000030143"/>
    </source>
</evidence>
<dbReference type="GO" id="GO:0005634">
    <property type="term" value="C:nucleus"/>
    <property type="evidence" value="ECO:0007669"/>
    <property type="project" value="TreeGrafter"/>
</dbReference>
<evidence type="ECO:0000259" key="1">
    <source>
        <dbReference type="PROSITE" id="PS50011"/>
    </source>
</evidence>
<dbReference type="EMBL" id="JQFZ01000381">
    <property type="protein sequence ID" value="KGO49371.1"/>
    <property type="molecule type" value="Genomic_DNA"/>
</dbReference>
<dbReference type="InterPro" id="IPR000719">
    <property type="entry name" value="Prot_kinase_dom"/>
</dbReference>
<dbReference type="Pfam" id="PF00069">
    <property type="entry name" value="Pkinase"/>
    <property type="match status" value="1"/>
</dbReference>
<feature type="domain" description="Protein kinase" evidence="1">
    <location>
        <begin position="38"/>
        <end position="268"/>
    </location>
</feature>
<dbReference type="VEuPathDB" id="FungiDB:PEXP_042270"/>
<sequence>MYVLEYSEDFGGPPDKFAFQKTIIVYEMSGSIYRAYSRKRYKSKDDIQFGDMFSTNKIQGALIFPEFSDKFTKAERPSDCSTWYLKKPSLSPYSPQYPALIRETWIEEVKTCELLKNNPHPNIAQYHGCAVVDDSSIRGIYFTKYDETLMARVNSARRNKFDFAYERQKADRDEVDRWVEGIARGLKHLHDLGIVHNDINPCNIMFQGDTPVIIDFDSARPHGHDLNLVKRTHGWHNERTKVALPMNDVAALLEIQWWLLGEVDHFQF</sequence>
<organism evidence="2 3">
    <name type="scientific">Penicillium expansum</name>
    <name type="common">Blue mold rot fungus</name>
    <dbReference type="NCBI Taxonomy" id="27334"/>
    <lineage>
        <taxon>Eukaryota</taxon>
        <taxon>Fungi</taxon>
        <taxon>Dikarya</taxon>
        <taxon>Ascomycota</taxon>
        <taxon>Pezizomycotina</taxon>
        <taxon>Eurotiomycetes</taxon>
        <taxon>Eurotiomycetidae</taxon>
        <taxon>Eurotiales</taxon>
        <taxon>Aspergillaceae</taxon>
        <taxon>Penicillium</taxon>
    </lineage>
</organism>
<evidence type="ECO:0000313" key="2">
    <source>
        <dbReference type="EMBL" id="KGO49371.1"/>
    </source>
</evidence>
<dbReference type="OrthoDB" id="4062651at2759"/>
<dbReference type="Gene3D" id="1.10.510.10">
    <property type="entry name" value="Transferase(Phosphotransferase) domain 1"/>
    <property type="match status" value="1"/>
</dbReference>
<dbReference type="PhylomeDB" id="A0A0A2ILG8"/>
<reference evidence="2 3" key="1">
    <citation type="journal article" date="2015" name="Mol. Plant Microbe Interact.">
        <title>Genome, transcriptome, and functional analyses of Penicillium expansum provide new insights into secondary metabolism and pathogenicity.</title>
        <authorList>
            <person name="Ballester A.R."/>
            <person name="Marcet-Houben M."/>
            <person name="Levin E."/>
            <person name="Sela N."/>
            <person name="Selma-Lazaro C."/>
            <person name="Carmona L."/>
            <person name="Wisniewski M."/>
            <person name="Droby S."/>
            <person name="Gonzalez-Candelas L."/>
            <person name="Gabaldon T."/>
        </authorList>
    </citation>
    <scope>NUCLEOTIDE SEQUENCE [LARGE SCALE GENOMIC DNA]</scope>
    <source>
        <strain evidence="2 3">MD-8</strain>
    </source>
</reference>
<dbReference type="PANTHER" id="PTHR44167:SF24">
    <property type="entry name" value="SERINE_THREONINE-PROTEIN KINASE CHK2"/>
    <property type="match status" value="1"/>
</dbReference>
<dbReference type="STRING" id="27334.A0A0A2ILG8"/>
<dbReference type="GO" id="GO:0044773">
    <property type="term" value="P:mitotic DNA damage checkpoint signaling"/>
    <property type="evidence" value="ECO:0007669"/>
    <property type="project" value="TreeGrafter"/>
</dbReference>
<dbReference type="GO" id="GO:0004674">
    <property type="term" value="F:protein serine/threonine kinase activity"/>
    <property type="evidence" value="ECO:0007669"/>
    <property type="project" value="TreeGrafter"/>
</dbReference>
<dbReference type="GeneID" id="27675836"/>
<dbReference type="InterPro" id="IPR011009">
    <property type="entry name" value="Kinase-like_dom_sf"/>
</dbReference>
<dbReference type="PANTHER" id="PTHR44167">
    <property type="entry name" value="OVARIAN-SPECIFIC SERINE/THREONINE-PROTEIN KINASE LOK-RELATED"/>
    <property type="match status" value="1"/>
</dbReference>
<keyword evidence="3" id="KW-1185">Reference proteome</keyword>
<dbReference type="AlphaFoldDB" id="A0A0A2ILG8"/>
<dbReference type="GO" id="GO:0005524">
    <property type="term" value="F:ATP binding"/>
    <property type="evidence" value="ECO:0007669"/>
    <property type="project" value="InterPro"/>
</dbReference>
<comment type="caution">
    <text evidence="2">The sequence shown here is derived from an EMBL/GenBank/DDBJ whole genome shotgun (WGS) entry which is preliminary data.</text>
</comment>
<dbReference type="SUPFAM" id="SSF56112">
    <property type="entry name" value="Protein kinase-like (PK-like)"/>
    <property type="match status" value="1"/>
</dbReference>